<evidence type="ECO:0000313" key="2">
    <source>
        <dbReference type="EMBL" id="KAK6784739.1"/>
    </source>
</evidence>
<keyword evidence="1" id="KW-0472">Membrane</keyword>
<comment type="caution">
    <text evidence="2">The sequence shown here is derived from an EMBL/GenBank/DDBJ whole genome shotgun (WGS) entry which is preliminary data.</text>
</comment>
<reference evidence="2 3" key="1">
    <citation type="submission" date="2024-02" db="EMBL/GenBank/DDBJ databases">
        <title>de novo genome assembly of Solanum bulbocastanum strain 11H21.</title>
        <authorList>
            <person name="Hosaka A.J."/>
        </authorList>
    </citation>
    <scope>NUCLEOTIDE SEQUENCE [LARGE SCALE GENOMIC DNA]</scope>
    <source>
        <tissue evidence="2">Young leaves</tissue>
    </source>
</reference>
<accession>A0AAN8TB61</accession>
<feature type="transmembrane region" description="Helical" evidence="1">
    <location>
        <begin position="115"/>
        <end position="135"/>
    </location>
</feature>
<evidence type="ECO:0000256" key="1">
    <source>
        <dbReference type="SAM" id="Phobius"/>
    </source>
</evidence>
<dbReference type="Proteomes" id="UP001371456">
    <property type="component" value="Unassembled WGS sequence"/>
</dbReference>
<dbReference type="EMBL" id="JBANQN010000007">
    <property type="protein sequence ID" value="KAK6784739.1"/>
    <property type="molecule type" value="Genomic_DNA"/>
</dbReference>
<sequence length="171" mass="18436">MVLGLSDLDPDASSFSSISTLGESIAIGHPSSSPFVLSSGSDLVFVAYFQVTVESCVRTPPCEFSIPSFSFCFHSAAFSNSVPFYCAALAGSSSCFSLLLLVVCCCVGRISFSMFCNYLAAFCNSLCFVFLSFFLPCCFLSCSLNAYFSSPNPEIRDLCIVHVYLLSCACW</sequence>
<name>A0AAN8TB61_SOLBU</name>
<dbReference type="AlphaFoldDB" id="A0AAN8TB61"/>
<organism evidence="2 3">
    <name type="scientific">Solanum bulbocastanum</name>
    <name type="common">Wild potato</name>
    <dbReference type="NCBI Taxonomy" id="147425"/>
    <lineage>
        <taxon>Eukaryota</taxon>
        <taxon>Viridiplantae</taxon>
        <taxon>Streptophyta</taxon>
        <taxon>Embryophyta</taxon>
        <taxon>Tracheophyta</taxon>
        <taxon>Spermatophyta</taxon>
        <taxon>Magnoliopsida</taxon>
        <taxon>eudicotyledons</taxon>
        <taxon>Gunneridae</taxon>
        <taxon>Pentapetalae</taxon>
        <taxon>asterids</taxon>
        <taxon>lamiids</taxon>
        <taxon>Solanales</taxon>
        <taxon>Solanaceae</taxon>
        <taxon>Solanoideae</taxon>
        <taxon>Solaneae</taxon>
        <taxon>Solanum</taxon>
    </lineage>
</organism>
<evidence type="ECO:0000313" key="3">
    <source>
        <dbReference type="Proteomes" id="UP001371456"/>
    </source>
</evidence>
<feature type="transmembrane region" description="Helical" evidence="1">
    <location>
        <begin position="82"/>
        <end position="108"/>
    </location>
</feature>
<protein>
    <submittedName>
        <fullName evidence="2">Uncharacterized protein</fullName>
    </submittedName>
</protein>
<keyword evidence="3" id="KW-1185">Reference proteome</keyword>
<keyword evidence="1" id="KW-1133">Transmembrane helix</keyword>
<gene>
    <name evidence="2" type="ORF">RDI58_018194</name>
</gene>
<proteinExistence type="predicted"/>
<keyword evidence="1" id="KW-0812">Transmembrane</keyword>